<dbReference type="AlphaFoldDB" id="A0A923KP08"/>
<keyword evidence="8" id="KW-1185">Reference proteome</keyword>
<dbReference type="PRINTS" id="PR00039">
    <property type="entry name" value="HTHLYSR"/>
</dbReference>
<reference evidence="7" key="1">
    <citation type="submission" date="2020-08" db="EMBL/GenBank/DDBJ databases">
        <title>Novel species isolated from subtropical streams in China.</title>
        <authorList>
            <person name="Lu H."/>
        </authorList>
    </citation>
    <scope>NUCLEOTIDE SEQUENCE</scope>
    <source>
        <strain evidence="7">KACC 12607</strain>
    </source>
</reference>
<evidence type="ECO:0000313" key="8">
    <source>
        <dbReference type="Proteomes" id="UP000634011"/>
    </source>
</evidence>
<dbReference type="InterPro" id="IPR000847">
    <property type="entry name" value="LysR_HTH_N"/>
</dbReference>
<dbReference type="RefSeq" id="WP_186912321.1">
    <property type="nucleotide sequence ID" value="NZ_JACOFV010000008.1"/>
</dbReference>
<dbReference type="Gene3D" id="1.10.10.10">
    <property type="entry name" value="Winged helix-like DNA-binding domain superfamily/Winged helix DNA-binding domain"/>
    <property type="match status" value="1"/>
</dbReference>
<dbReference type="Gene3D" id="3.40.190.290">
    <property type="match status" value="1"/>
</dbReference>
<dbReference type="InterPro" id="IPR036388">
    <property type="entry name" value="WH-like_DNA-bd_sf"/>
</dbReference>
<dbReference type="Proteomes" id="UP000634011">
    <property type="component" value="Unassembled WGS sequence"/>
</dbReference>
<sequence>MELRQLRYFVAIVDHGSLSRAAKVLHIVQPALTQQLQQLEEELGATLLHRSAQGMQATDAGKVFYEHALAILKQVSDAKSAVAQSTDKPSGTVALGIPQSASGALAFPLLTAVRAAYPDIVFQLTEELTGNLTEQLRSGRLNLAILFDDGQLSNFATTALVEEEMMFITRAGSQFACKRKSISLEKALQVPLILPSIQHGVRPRIEQVVRQQGLRIENVIDITSIAILKSALMADMGATILPVSPLVAEIERGEMIATAISDVQLSRTVSLCASKNIPLTNAAMAVEKLVLELTRDLCQSKKWLGTKSLMADVSVRAK</sequence>
<comment type="similarity">
    <text evidence="1">Belongs to the LysR transcriptional regulatory family.</text>
</comment>
<dbReference type="GO" id="GO:0003700">
    <property type="term" value="F:DNA-binding transcription factor activity"/>
    <property type="evidence" value="ECO:0007669"/>
    <property type="project" value="InterPro"/>
</dbReference>
<dbReference type="PANTHER" id="PTHR30293:SF0">
    <property type="entry name" value="NITROGEN ASSIMILATION REGULATORY PROTEIN NAC"/>
    <property type="match status" value="1"/>
</dbReference>
<dbReference type="InterPro" id="IPR005119">
    <property type="entry name" value="LysR_subst-bd"/>
</dbReference>
<evidence type="ECO:0000256" key="3">
    <source>
        <dbReference type="ARBA" id="ARBA00023125"/>
    </source>
</evidence>
<protein>
    <submittedName>
        <fullName evidence="7">LysR family transcriptional regulator</fullName>
    </submittedName>
</protein>
<dbReference type="InterPro" id="IPR036390">
    <property type="entry name" value="WH_DNA-bd_sf"/>
</dbReference>
<proteinExistence type="inferred from homology"/>
<dbReference type="GO" id="GO:0003677">
    <property type="term" value="F:DNA binding"/>
    <property type="evidence" value="ECO:0007669"/>
    <property type="project" value="UniProtKB-KW"/>
</dbReference>
<dbReference type="FunFam" id="1.10.10.10:FF:000001">
    <property type="entry name" value="LysR family transcriptional regulator"/>
    <property type="match status" value="1"/>
</dbReference>
<dbReference type="EMBL" id="JACOFV010000008">
    <property type="protein sequence ID" value="MBC3862393.1"/>
    <property type="molecule type" value="Genomic_DNA"/>
</dbReference>
<dbReference type="PROSITE" id="PS50931">
    <property type="entry name" value="HTH_LYSR"/>
    <property type="match status" value="1"/>
</dbReference>
<keyword evidence="5" id="KW-0804">Transcription</keyword>
<comment type="caution">
    <text evidence="7">The sequence shown here is derived from an EMBL/GenBank/DDBJ whole genome shotgun (WGS) entry which is preliminary data.</text>
</comment>
<feature type="domain" description="HTH lysR-type" evidence="6">
    <location>
        <begin position="1"/>
        <end position="58"/>
    </location>
</feature>
<keyword evidence="4" id="KW-0010">Activator</keyword>
<keyword evidence="2" id="KW-0805">Transcription regulation</keyword>
<dbReference type="Pfam" id="PF03466">
    <property type="entry name" value="LysR_substrate"/>
    <property type="match status" value="1"/>
</dbReference>
<evidence type="ECO:0000256" key="1">
    <source>
        <dbReference type="ARBA" id="ARBA00009437"/>
    </source>
</evidence>
<dbReference type="SUPFAM" id="SSF46785">
    <property type="entry name" value="Winged helix' DNA-binding domain"/>
    <property type="match status" value="1"/>
</dbReference>
<evidence type="ECO:0000313" key="7">
    <source>
        <dbReference type="EMBL" id="MBC3862393.1"/>
    </source>
</evidence>
<evidence type="ECO:0000256" key="2">
    <source>
        <dbReference type="ARBA" id="ARBA00023015"/>
    </source>
</evidence>
<evidence type="ECO:0000256" key="5">
    <source>
        <dbReference type="ARBA" id="ARBA00023163"/>
    </source>
</evidence>
<dbReference type="GO" id="GO:2000142">
    <property type="term" value="P:regulation of DNA-templated transcription initiation"/>
    <property type="evidence" value="ECO:0007669"/>
    <property type="project" value="TreeGrafter"/>
</dbReference>
<keyword evidence="3" id="KW-0238">DNA-binding</keyword>
<accession>A0A923KP08</accession>
<dbReference type="SUPFAM" id="SSF53850">
    <property type="entry name" value="Periplasmic binding protein-like II"/>
    <property type="match status" value="1"/>
</dbReference>
<evidence type="ECO:0000256" key="4">
    <source>
        <dbReference type="ARBA" id="ARBA00023159"/>
    </source>
</evidence>
<name>A0A923KP08_9BURK</name>
<dbReference type="Pfam" id="PF00126">
    <property type="entry name" value="HTH_1"/>
    <property type="match status" value="1"/>
</dbReference>
<gene>
    <name evidence="7" type="ORF">H8K32_09810</name>
</gene>
<organism evidence="7 8">
    <name type="scientific">Undibacterium jejuense</name>
    <dbReference type="NCBI Taxonomy" id="1344949"/>
    <lineage>
        <taxon>Bacteria</taxon>
        <taxon>Pseudomonadati</taxon>
        <taxon>Pseudomonadota</taxon>
        <taxon>Betaproteobacteria</taxon>
        <taxon>Burkholderiales</taxon>
        <taxon>Oxalobacteraceae</taxon>
        <taxon>Undibacterium</taxon>
    </lineage>
</organism>
<dbReference type="PANTHER" id="PTHR30293">
    <property type="entry name" value="TRANSCRIPTIONAL REGULATORY PROTEIN NAC-RELATED"/>
    <property type="match status" value="1"/>
</dbReference>
<evidence type="ECO:0000259" key="6">
    <source>
        <dbReference type="PROSITE" id="PS50931"/>
    </source>
</evidence>